<dbReference type="RefSeq" id="YP_009272934.1">
    <property type="nucleotide sequence ID" value="NC_030874.1"/>
</dbReference>
<feature type="compositionally biased region" description="Polar residues" evidence="15">
    <location>
        <begin position="637"/>
        <end position="664"/>
    </location>
</feature>
<comment type="caution">
    <text evidence="14">Lacks conserved residue(s) required for the propagation of feature annotation.</text>
</comment>
<keyword evidence="6 14" id="KW-1193">Eukaryotic host translation shutoff by virus</keyword>
<dbReference type="OrthoDB" id="2556at10239"/>
<feature type="compositionally biased region" description="Basic and acidic residues" evidence="15">
    <location>
        <begin position="13"/>
        <end position="25"/>
    </location>
</feature>
<evidence type="ECO:0000256" key="10">
    <source>
        <dbReference type="ARBA" id="ARBA00023186"/>
    </source>
</evidence>
<keyword evidence="10 14" id="KW-0143">Chaperone</keyword>
<comment type="similarity">
    <text evidence="14">Belongs to the adenoviridae shutoff protein family.</text>
</comment>
<dbReference type="Proteomes" id="UP000108481">
    <property type="component" value="Segment"/>
</dbReference>
<keyword evidence="7 14" id="KW-0694">RNA-binding</keyword>
<evidence type="ECO:0000256" key="12">
    <source>
        <dbReference type="ARBA" id="ARBA00023247"/>
    </source>
</evidence>
<dbReference type="GO" id="GO:0039657">
    <property type="term" value="P:symbiont-mediated suppression of host gene expression"/>
    <property type="evidence" value="ECO:0007669"/>
    <property type="project" value="UniProtKB-UniRule"/>
</dbReference>
<evidence type="ECO:0000256" key="15">
    <source>
        <dbReference type="SAM" id="MobiDB-lite"/>
    </source>
</evidence>
<proteinExistence type="evidence at transcript level"/>
<feature type="region of interest" description="Disordered" evidence="15">
    <location>
        <begin position="637"/>
        <end position="688"/>
    </location>
</feature>
<evidence type="ECO:0000256" key="14">
    <source>
        <dbReference type="HAMAP-Rule" id="MF_04060"/>
    </source>
</evidence>
<keyword evidence="4 14" id="KW-0945">Host-virus interaction</keyword>
<evidence type="ECO:0000256" key="8">
    <source>
        <dbReference type="ARBA" id="ARBA00022921"/>
    </source>
</evidence>
<keyword evidence="3 14" id="KW-0597">Phosphoprotein</keyword>
<evidence type="ECO:0000256" key="11">
    <source>
        <dbReference type="ARBA" id="ARBA00023200"/>
    </source>
</evidence>
<feature type="compositionally biased region" description="Polar residues" evidence="15">
    <location>
        <begin position="1"/>
        <end position="11"/>
    </location>
</feature>
<comment type="function">
    <text evidence="14">Protein that inhibits host translation while promoting late viral translation by ribosome shunting. Blocks host cap-dependent translation by binding to eIF4G, displacing MKNK1 from cap initiation complexes and preventing EIF4E phosphorylation. Binds to the tripartite leader sequence of viral late mRNAs and recruits host eIF4G, PABPC1/poly-A binding protein and 40S ribosomes subunits on viral mRNAs, allowing ribosome shunting and efficient translation of late viral mRNAs even though conventional translation via ribosome scanning from the cap has been shut off in the host cell. During assembly, acts as a chaperone protein that helps hexon proteins assembly into trimers.</text>
</comment>
<evidence type="ECO:0000313" key="17">
    <source>
        <dbReference type="Proteomes" id="UP000108481"/>
    </source>
</evidence>
<comment type="PTM">
    <text evidence="14">Methylated. Asymmetric dimethylation by host PRMT1 of the Arg/Gly-rich region may regulate shutoff protein binding to hexon and promote the capsid assembly in the nucleus.</text>
</comment>
<dbReference type="InterPro" id="IPR003381">
    <property type="entry name" value="L4"/>
</dbReference>
<keyword evidence="9 14" id="KW-1190">Host gene expression shutoff by virus</keyword>
<name>A0A1B0UHY0_9ADEN</name>
<evidence type="ECO:0000256" key="6">
    <source>
        <dbReference type="ARBA" id="ARBA00022809"/>
    </source>
</evidence>
<comment type="subcellular location">
    <subcellularLocation>
        <location evidence="14">Host cytoplasm</location>
    </subcellularLocation>
</comment>
<dbReference type="GO" id="GO:0039606">
    <property type="term" value="P:symbiont-mediated suppression of host translation initiation"/>
    <property type="evidence" value="ECO:0007669"/>
    <property type="project" value="UniProtKB-KW"/>
</dbReference>
<reference evidence="16 17" key="1">
    <citation type="submission" date="2015-08" db="EMBL/GenBank/DDBJ databases">
        <title>Isolation and characterization of novel bat adenoviruses with diverse genome sizes, low GC contents or extremely long E3 ORFs.</title>
        <authorList>
            <person name="Tan B."/>
            <person name="Yang X.-L."/>
            <person name="Ge X.-Y."/>
            <person name="Peng C."/>
            <person name="Zhang Y.-Z."/>
            <person name="Zhang L.-B."/>
            <person name="Shi Z.-L."/>
        </authorList>
    </citation>
    <scope>NUCLEOTIDE SEQUENCE [LARGE SCALE GENOMIC DNA]</scope>
    <source>
        <strain evidence="16">WIV13</strain>
    </source>
</reference>
<keyword evidence="8 14" id="KW-0426">Late protein</keyword>
<accession>A0A1B0UHY0</accession>
<organism evidence="16 17">
    <name type="scientific">Bat mastadenovirus WIV13</name>
    <dbReference type="NCBI Taxonomy" id="1788435"/>
    <lineage>
        <taxon>Viruses</taxon>
        <taxon>Varidnaviria</taxon>
        <taxon>Bamfordvirae</taxon>
        <taxon>Preplasmiviricota</taxon>
        <taxon>Polisuviricotina</taxon>
        <taxon>Pharingeaviricetes</taxon>
        <taxon>Rowavirales</taxon>
        <taxon>Adenoviridae</taxon>
        <taxon>Mastadenovirus</taxon>
        <taxon>Mastadenovirus humile</taxon>
        <taxon>Bat mastadenovirus E</taxon>
    </lineage>
</organism>
<keyword evidence="2 14" id="KW-0488">Methylation</keyword>
<evidence type="ECO:0000313" key="16">
    <source>
        <dbReference type="EMBL" id="AMB43034.1"/>
    </source>
</evidence>
<dbReference type="GO" id="GO:0030430">
    <property type="term" value="C:host cell cytoplasm"/>
    <property type="evidence" value="ECO:0007669"/>
    <property type="project" value="UniProtKB-SubCell"/>
</dbReference>
<keyword evidence="13 14" id="KW-1075">Inhibition of eukaryotic host translation factors by virus</keyword>
<comment type="subunit">
    <text evidence="14">Monomer. Interacts with hexon protein; this interaction allows chaperoning and trimerization of hexon proteins. Interacts (via N-terminus) with host initiation factor EIF4G (via C-terminus). Interacts (via RRM domain) with viral mRNAs that contain the tripartite leader; this interaction allows ribosome shunting and expression of viral late mRNAs.</text>
</comment>
<evidence type="ECO:0000256" key="5">
    <source>
        <dbReference type="ARBA" id="ARBA00022586"/>
    </source>
</evidence>
<dbReference type="GO" id="GO:0043657">
    <property type="term" value="C:host cell"/>
    <property type="evidence" value="ECO:0007669"/>
    <property type="project" value="GOC"/>
</dbReference>
<feature type="modified residue" description="Phosphotyrosine; by host" evidence="14">
    <location>
        <position position="612"/>
    </location>
</feature>
<keyword evidence="12 14" id="KW-1262">Eukaryotic host gene expression shutoff by virus</keyword>
<feature type="modified residue" description="Phosphotyrosine; by host" evidence="14">
    <location>
        <position position="295"/>
    </location>
</feature>
<evidence type="ECO:0000256" key="2">
    <source>
        <dbReference type="ARBA" id="ARBA00022481"/>
    </source>
</evidence>
<feature type="region of interest" description="Disordered" evidence="15">
    <location>
        <begin position="1"/>
        <end position="28"/>
    </location>
</feature>
<evidence type="ECO:0000256" key="13">
    <source>
        <dbReference type="ARBA" id="ARBA00023325"/>
    </source>
</evidence>
<dbReference type="HAMAP" id="MF_04060">
    <property type="entry name" value="ADV_SHUT"/>
    <property type="match status" value="1"/>
</dbReference>
<dbReference type="GO" id="GO:0003723">
    <property type="term" value="F:RNA binding"/>
    <property type="evidence" value="ECO:0007669"/>
    <property type="project" value="UniProtKB-UniRule"/>
</dbReference>
<protein>
    <recommendedName>
        <fullName evidence="14">Shutoff protein</fullName>
    </recommendedName>
    <alternativeName>
        <fullName evidence="14">100 kDa protein</fullName>
        <shortName evidence="14">p100K</shortName>
    </alternativeName>
    <alternativeName>
        <fullName evidence="14">100K-chaperone protein</fullName>
    </alternativeName>
    <alternativeName>
        <fullName evidence="14">L4-100K</fullName>
    </alternativeName>
    <alternativeName>
        <fullName evidence="14">Shutoff protein 100K</fullName>
    </alternativeName>
</protein>
<keyword evidence="1 14" id="KW-0813">Transport</keyword>
<comment type="PTM">
    <text evidence="14">Phosphorylated. Tyrosine phosphorylation enhances preferential binding to tripartite leader mRNAs and allows ribosome shunting.</text>
</comment>
<evidence type="ECO:0000256" key="7">
    <source>
        <dbReference type="ARBA" id="ARBA00022884"/>
    </source>
</evidence>
<dbReference type="GO" id="GO:0019060">
    <property type="term" value="P:intracellular transport of viral protein in host cell"/>
    <property type="evidence" value="ECO:0007669"/>
    <property type="project" value="UniProtKB-UniRule"/>
</dbReference>
<evidence type="ECO:0000256" key="3">
    <source>
        <dbReference type="ARBA" id="ARBA00022553"/>
    </source>
</evidence>
<evidence type="ECO:0000256" key="1">
    <source>
        <dbReference type="ARBA" id="ARBA00022448"/>
    </source>
</evidence>
<dbReference type="EMBL" id="KT698852">
    <property type="protein sequence ID" value="AMB43034.1"/>
    <property type="molecule type" value="Genomic_DNA"/>
</dbReference>
<keyword evidence="17" id="KW-1185">Reference proteome</keyword>
<sequence length="688" mass="78818">MTEEQILQSEGVQEMKNETKSTFQDDEHDETDYLTEDCLLKHIKRQSLILSKSLNINNCPDSIKDLSNLYELTLFSKDIPKKLENGTCAPNPNINFYPCFIVPEVLATYHIFFQNAKIPLSCKANRSKADQILLLKKNDTLPTYLTLEDVPKIFEGLGQEEVIAPKALQEQNSVLVELKGDNPRLAVVKRNIEVTHFAFPALNLPPKVMNVVMETLILKTTQPQTDFNEQNEETLAVTNEELAKWLNISLQDNIKLEEKRKTMMSSVLVTVALECMQQFFTDKNVFKKIEENLHYMFRHGYVKQACEISKIELPNIISYMGILHENRLGQSVLHNSLKNEARRDYIRDTIYLYLVYTWQTAMGVWQQCLEKDNLKFLEKILLKQKKYLWTHFNEATTSICLSKIIFPEKLASTLKNGLPDFTSQSMMQNFRSFILERSGILPAVCNAFPTDFIPIEYKECPPPLWGHTYLLKLANYFMFHTDIAYDLTGDGLMACYCRCNLCSPHRSLIFNNALLNETQTIGTFEIQGPPKEDGSQSLSLKLTPGLWTSAYLRKFVEEDYYPTKISFFEDQSKKPQKELSACVITQSNIITQLQEIKKAREEFLLKKGHGLYLDPITGEELNGVGSSTHHNALQNRQKSDKLSNYSTTIRNNGDTRIRSRNQSGKFGRGGDSRITSNSSTAGCEQKEE</sequence>
<comment type="miscellaneous">
    <text evidence="14">All late proteins expressed from the major late promoter are produced by alternative splicing and alternative polyadenylation of the same gene giving rise to non-overlapping ORFs. A leader sequence is present in the N-terminus of all these mRNAs and is recognized by the viral shutoff protein to provide expression although conventional translation via ribosome scanning from the cap has been shut off in the host cell.</text>
</comment>
<evidence type="ECO:0000256" key="9">
    <source>
        <dbReference type="ARBA" id="ARBA00022995"/>
    </source>
</evidence>
<comment type="PTM">
    <text evidence="14">Might be cleaved by the viral protease.</text>
</comment>
<dbReference type="KEGG" id="vg:28715679"/>
<evidence type="ECO:0000256" key="4">
    <source>
        <dbReference type="ARBA" id="ARBA00022581"/>
    </source>
</evidence>
<keyword evidence="11 14" id="KW-1035">Host cytoplasm</keyword>
<dbReference type="GO" id="GO:0039704">
    <property type="term" value="P:viral translational shunt"/>
    <property type="evidence" value="ECO:0007669"/>
    <property type="project" value="UniProtKB-UniRule"/>
</dbReference>
<feature type="compositionally biased region" description="Polar residues" evidence="15">
    <location>
        <begin position="673"/>
        <end position="682"/>
    </location>
</feature>
<gene>
    <name evidence="14" type="primary">L4</name>
</gene>
<comment type="induction">
    <text evidence="14">Expressed in the late phase of the viral replicative cycle.</text>
</comment>
<keyword evidence="5 14" id="KW-1155">Translational shunt</keyword>
<dbReference type="Pfam" id="PF02438">
    <property type="entry name" value="Adeno_100"/>
    <property type="match status" value="1"/>
</dbReference>